<dbReference type="InterPro" id="IPR036977">
    <property type="entry name" value="DNA_primase_Znf_CHC2"/>
</dbReference>
<keyword evidence="2" id="KW-1185">Reference proteome</keyword>
<evidence type="ECO:0000313" key="2">
    <source>
        <dbReference type="Proteomes" id="UP000183107"/>
    </source>
</evidence>
<proteinExistence type="predicted"/>
<dbReference type="GO" id="GO:0006260">
    <property type="term" value="P:DNA replication"/>
    <property type="evidence" value="ECO:0007669"/>
    <property type="project" value="InterPro"/>
</dbReference>
<evidence type="ECO:0000313" key="1">
    <source>
        <dbReference type="EMBL" id="SFN69419.1"/>
    </source>
</evidence>
<dbReference type="AlphaFoldDB" id="A0A1I5B4I0"/>
<name>A0A1I5B4I0_9PROT</name>
<dbReference type="Gene3D" id="3.90.580.10">
    <property type="entry name" value="Zinc finger, CHC2-type domain"/>
    <property type="match status" value="1"/>
</dbReference>
<gene>
    <name evidence="1" type="ORF">SAMN05216386_1654</name>
</gene>
<dbReference type="Proteomes" id="UP000183107">
    <property type="component" value="Unassembled WGS sequence"/>
</dbReference>
<accession>A0A1I5B4I0</accession>
<reference evidence="2" key="1">
    <citation type="submission" date="2016-10" db="EMBL/GenBank/DDBJ databases">
        <authorList>
            <person name="Varghese N."/>
        </authorList>
    </citation>
    <scope>NUCLEOTIDE SEQUENCE [LARGE SCALE GENOMIC DNA]</scope>
    <source>
        <strain evidence="2">Nsp8</strain>
    </source>
</reference>
<dbReference type="OrthoDB" id="784829at2"/>
<organism evidence="1 2">
    <name type="scientific">Nitrosospira briensis</name>
    <dbReference type="NCBI Taxonomy" id="35799"/>
    <lineage>
        <taxon>Bacteria</taxon>
        <taxon>Pseudomonadati</taxon>
        <taxon>Pseudomonadota</taxon>
        <taxon>Betaproteobacteria</taxon>
        <taxon>Nitrosomonadales</taxon>
        <taxon>Nitrosomonadaceae</taxon>
        <taxon>Nitrosospira</taxon>
    </lineage>
</organism>
<dbReference type="GO" id="GO:0003677">
    <property type="term" value="F:DNA binding"/>
    <property type="evidence" value="ECO:0007669"/>
    <property type="project" value="InterPro"/>
</dbReference>
<evidence type="ECO:0008006" key="3">
    <source>
        <dbReference type="Google" id="ProtNLM"/>
    </source>
</evidence>
<dbReference type="RefSeq" id="WP_074796442.1">
    <property type="nucleotide sequence ID" value="NZ_FOVJ01000002.1"/>
</dbReference>
<protein>
    <recommendedName>
        <fullName evidence="3">DNA primase</fullName>
    </recommendedName>
</protein>
<dbReference type="GO" id="GO:0008270">
    <property type="term" value="F:zinc ion binding"/>
    <property type="evidence" value="ECO:0007669"/>
    <property type="project" value="InterPro"/>
</dbReference>
<dbReference type="EMBL" id="FOVJ01000002">
    <property type="protein sequence ID" value="SFN69419.1"/>
    <property type="molecule type" value="Genomic_DNA"/>
</dbReference>
<dbReference type="SUPFAM" id="SSF57783">
    <property type="entry name" value="Zinc beta-ribbon"/>
    <property type="match status" value="1"/>
</dbReference>
<sequence length="139" mass="14773">MSVDRLLSLLSNVKQTGPGRFVACCPAHDDKHPSLAIRELDDGRVLLHDFSGCSTSDVLAAVGLTLEDLFPERQGGYGGAGERRAFFASDILRCIGFEALLVAIAASNMAHGVELSETDRKRLLVAASRLQAATGVFDG</sequence>